<dbReference type="PANTHER" id="PTHR31132:SF13">
    <property type="entry name" value="N-LYSINE METHYLTRANSFERASE"/>
    <property type="match status" value="1"/>
</dbReference>
<sequence>MIHPNSQFSIPNSQFPFPLKRIKREREIEMERPVRTSHTATADLLTWSDSPPPSSPSPSSARSATSASRHTFKPADKISPVMFGAAMSKKEVEDLNKRKPCSDSKLKEMTGSGIFVGKNGNDESEPTSVPPTIKTSVKISQKTMAGISQISFAAQETPSPKKPITHTEVAKQRELSGSLVREETPIKTTKEVSETKIKELSGSDIFGPPPQVPARQRATRNEDLKGNVDFTHPKPRTLHTSVKVSSPAGGPSSITFSEEPVVKTYRKINEQKFQELTGHGIFKETMLAKSSPDRTLSEAKLREMSGSNIFSDGPSKNSAPATRDYFGGSRQPPGGQSTIALI</sequence>
<dbReference type="InterPro" id="IPR025131">
    <property type="entry name" value="DUF4057"/>
</dbReference>
<keyword evidence="4" id="KW-1185">Reference proteome</keyword>
<dbReference type="OrthoDB" id="1868458at2759"/>
<dbReference type="AlphaFoldDB" id="A0A9Q0CV87"/>
<dbReference type="PANTHER" id="PTHR31132">
    <property type="entry name" value="N-LYSINE METHYLTRANSFERASE"/>
    <property type="match status" value="1"/>
</dbReference>
<evidence type="ECO:0000313" key="4">
    <source>
        <dbReference type="Proteomes" id="UP001151287"/>
    </source>
</evidence>
<evidence type="ECO:0000313" key="3">
    <source>
        <dbReference type="EMBL" id="KAJ1700159.1"/>
    </source>
</evidence>
<feature type="compositionally biased region" description="Basic and acidic residues" evidence="1">
    <location>
        <begin position="88"/>
        <end position="108"/>
    </location>
</feature>
<feature type="domain" description="DUF4057" evidence="2">
    <location>
        <begin position="32"/>
        <end position="340"/>
    </location>
</feature>
<organism evidence="3 4">
    <name type="scientific">Rhynchospora breviuscula</name>
    <dbReference type="NCBI Taxonomy" id="2022672"/>
    <lineage>
        <taxon>Eukaryota</taxon>
        <taxon>Viridiplantae</taxon>
        <taxon>Streptophyta</taxon>
        <taxon>Embryophyta</taxon>
        <taxon>Tracheophyta</taxon>
        <taxon>Spermatophyta</taxon>
        <taxon>Magnoliopsida</taxon>
        <taxon>Liliopsida</taxon>
        <taxon>Poales</taxon>
        <taxon>Cyperaceae</taxon>
        <taxon>Cyperoideae</taxon>
        <taxon>Rhynchosporeae</taxon>
        <taxon>Rhynchospora</taxon>
    </lineage>
</organism>
<feature type="compositionally biased region" description="Polar residues" evidence="1">
    <location>
        <begin position="305"/>
        <end position="320"/>
    </location>
</feature>
<reference evidence="3" key="1">
    <citation type="journal article" date="2022" name="Cell">
        <title>Repeat-based holocentromeres influence genome architecture and karyotype evolution.</title>
        <authorList>
            <person name="Hofstatter P.G."/>
            <person name="Thangavel G."/>
            <person name="Lux T."/>
            <person name="Neumann P."/>
            <person name="Vondrak T."/>
            <person name="Novak P."/>
            <person name="Zhang M."/>
            <person name="Costa L."/>
            <person name="Castellani M."/>
            <person name="Scott A."/>
            <person name="Toegelov H."/>
            <person name="Fuchs J."/>
            <person name="Mata-Sucre Y."/>
            <person name="Dias Y."/>
            <person name="Vanzela A.L.L."/>
            <person name="Huettel B."/>
            <person name="Almeida C.C.S."/>
            <person name="Simkova H."/>
            <person name="Souza G."/>
            <person name="Pedrosa-Harand A."/>
            <person name="Macas J."/>
            <person name="Mayer K.F.X."/>
            <person name="Houben A."/>
            <person name="Marques A."/>
        </authorList>
    </citation>
    <scope>NUCLEOTIDE SEQUENCE</scope>
    <source>
        <strain evidence="3">RhyBre1mFocal</strain>
    </source>
</reference>
<feature type="compositionally biased region" description="Basic and acidic residues" evidence="1">
    <location>
        <begin position="168"/>
        <end position="201"/>
    </location>
</feature>
<feature type="compositionally biased region" description="Low complexity" evidence="1">
    <location>
        <begin position="57"/>
        <end position="68"/>
    </location>
</feature>
<dbReference type="EMBL" id="JAMQYH010000002">
    <property type="protein sequence ID" value="KAJ1700159.1"/>
    <property type="molecule type" value="Genomic_DNA"/>
</dbReference>
<dbReference type="Pfam" id="PF13266">
    <property type="entry name" value="DUF4057"/>
    <property type="match status" value="1"/>
</dbReference>
<feature type="region of interest" description="Disordered" evidence="1">
    <location>
        <begin position="152"/>
        <end position="256"/>
    </location>
</feature>
<evidence type="ECO:0000259" key="2">
    <source>
        <dbReference type="Pfam" id="PF13266"/>
    </source>
</evidence>
<protein>
    <recommendedName>
        <fullName evidence="2">DUF4057 domain-containing protein</fullName>
    </recommendedName>
</protein>
<comment type="caution">
    <text evidence="3">The sequence shown here is derived from an EMBL/GenBank/DDBJ whole genome shotgun (WGS) entry which is preliminary data.</text>
</comment>
<evidence type="ECO:0000256" key="1">
    <source>
        <dbReference type="SAM" id="MobiDB-lite"/>
    </source>
</evidence>
<name>A0A9Q0CV87_9POAL</name>
<feature type="compositionally biased region" description="Basic and acidic residues" evidence="1">
    <location>
        <begin position="24"/>
        <end position="34"/>
    </location>
</feature>
<feature type="region of interest" description="Disordered" evidence="1">
    <location>
        <begin position="1"/>
        <end position="133"/>
    </location>
</feature>
<dbReference type="Proteomes" id="UP001151287">
    <property type="component" value="Unassembled WGS sequence"/>
</dbReference>
<gene>
    <name evidence="3" type="ORF">LUZ63_008671</name>
</gene>
<feature type="region of interest" description="Disordered" evidence="1">
    <location>
        <begin position="302"/>
        <end position="342"/>
    </location>
</feature>
<accession>A0A9Q0CV87</accession>
<feature type="compositionally biased region" description="Polar residues" evidence="1">
    <location>
        <begin position="1"/>
        <end position="15"/>
    </location>
</feature>
<proteinExistence type="predicted"/>